<evidence type="ECO:0000256" key="1">
    <source>
        <dbReference type="ARBA" id="ARBA00001974"/>
    </source>
</evidence>
<keyword evidence="7" id="KW-1185">Reference proteome</keyword>
<dbReference type="NCBIfam" id="NF005510">
    <property type="entry name" value="PRK07121.1-3"/>
    <property type="match status" value="1"/>
</dbReference>
<name>A0A418NQI2_9SPHN</name>
<dbReference type="PANTHER" id="PTHR43400">
    <property type="entry name" value="FUMARATE REDUCTASE"/>
    <property type="match status" value="1"/>
</dbReference>
<dbReference type="InterPro" id="IPR036188">
    <property type="entry name" value="FAD/NAD-bd_sf"/>
</dbReference>
<dbReference type="InterPro" id="IPR003953">
    <property type="entry name" value="FAD-dep_OxRdtase_2_FAD-bd"/>
</dbReference>
<keyword evidence="2" id="KW-0285">Flavoprotein</keyword>
<keyword evidence="4" id="KW-0560">Oxidoreductase</keyword>
<dbReference type="GO" id="GO:0016491">
    <property type="term" value="F:oxidoreductase activity"/>
    <property type="evidence" value="ECO:0007669"/>
    <property type="project" value="UniProtKB-KW"/>
</dbReference>
<dbReference type="Pfam" id="PF00890">
    <property type="entry name" value="FAD_binding_2"/>
    <property type="match status" value="1"/>
</dbReference>
<evidence type="ECO:0000313" key="7">
    <source>
        <dbReference type="Proteomes" id="UP000286576"/>
    </source>
</evidence>
<evidence type="ECO:0000313" key="6">
    <source>
        <dbReference type="EMBL" id="RIV84986.1"/>
    </source>
</evidence>
<dbReference type="InterPro" id="IPR050315">
    <property type="entry name" value="FAD-oxidoreductase_2"/>
</dbReference>
<dbReference type="Gene3D" id="3.90.700.10">
    <property type="entry name" value="Succinate dehydrogenase/fumarate reductase flavoprotein, catalytic domain"/>
    <property type="match status" value="1"/>
</dbReference>
<comment type="cofactor">
    <cofactor evidence="1">
        <name>FAD</name>
        <dbReference type="ChEBI" id="CHEBI:57692"/>
    </cofactor>
</comment>
<gene>
    <name evidence="6" type="ORF">D2V07_11785</name>
</gene>
<dbReference type="AlphaFoldDB" id="A0A418NQI2"/>
<dbReference type="GO" id="GO:0008202">
    <property type="term" value="P:steroid metabolic process"/>
    <property type="evidence" value="ECO:0007669"/>
    <property type="project" value="UniProtKB-ARBA"/>
</dbReference>
<dbReference type="RefSeq" id="WP_119587214.1">
    <property type="nucleotide sequence ID" value="NZ_CAWODQ010000025.1"/>
</dbReference>
<evidence type="ECO:0000256" key="4">
    <source>
        <dbReference type="ARBA" id="ARBA00023002"/>
    </source>
</evidence>
<accession>A0A418NQI2</accession>
<feature type="domain" description="FAD-dependent oxidoreductase 2 FAD-binding" evidence="5">
    <location>
        <begin position="18"/>
        <end position="449"/>
    </location>
</feature>
<dbReference type="PANTHER" id="PTHR43400:SF10">
    <property type="entry name" value="3-OXOSTEROID 1-DEHYDROGENASE"/>
    <property type="match status" value="1"/>
</dbReference>
<dbReference type="EMBL" id="QXFL01000005">
    <property type="protein sequence ID" value="RIV84986.1"/>
    <property type="molecule type" value="Genomic_DNA"/>
</dbReference>
<dbReference type="Proteomes" id="UP000286576">
    <property type="component" value="Unassembled WGS sequence"/>
</dbReference>
<comment type="caution">
    <text evidence="6">The sequence shown here is derived from an EMBL/GenBank/DDBJ whole genome shotgun (WGS) entry which is preliminary data.</text>
</comment>
<evidence type="ECO:0000256" key="3">
    <source>
        <dbReference type="ARBA" id="ARBA00022827"/>
    </source>
</evidence>
<reference evidence="6 7" key="1">
    <citation type="submission" date="2018-08" db="EMBL/GenBank/DDBJ databases">
        <title>Erythrobacter zhengii sp.nov., a bacterium isolated from deep-sea sediment.</title>
        <authorList>
            <person name="Fang C."/>
            <person name="Wu Y.-H."/>
            <person name="Sun C."/>
            <person name="Wang H."/>
            <person name="Cheng H."/>
            <person name="Meng F.-X."/>
            <person name="Wang C.-S."/>
            <person name="Xu X.-W."/>
        </authorList>
    </citation>
    <scope>NUCLEOTIDE SEQUENCE [LARGE SCALE GENOMIC DNA]</scope>
    <source>
        <strain evidence="6 7">V18</strain>
    </source>
</reference>
<dbReference type="SUPFAM" id="SSF51905">
    <property type="entry name" value="FAD/NAD(P)-binding domain"/>
    <property type="match status" value="1"/>
</dbReference>
<dbReference type="Gene3D" id="3.50.50.60">
    <property type="entry name" value="FAD/NAD(P)-binding domain"/>
    <property type="match status" value="1"/>
</dbReference>
<organism evidence="6 7">
    <name type="scientific">Aurantiacibacter zhengii</name>
    <dbReference type="NCBI Taxonomy" id="2307003"/>
    <lineage>
        <taxon>Bacteria</taxon>
        <taxon>Pseudomonadati</taxon>
        <taxon>Pseudomonadota</taxon>
        <taxon>Alphaproteobacteria</taxon>
        <taxon>Sphingomonadales</taxon>
        <taxon>Erythrobacteraceae</taxon>
        <taxon>Aurantiacibacter</taxon>
    </lineage>
</organism>
<proteinExistence type="predicted"/>
<sequence>MHDPTPLDEIDQFAEEADVIILGYGIAGACAALEARRAGGDVLVVERTSGAGGASALSSGIFYLGGGTEVQKAANYKDTPDNMYRSMIASMGPGQADLIRRYCDGNVKHFEWLEAQGIPFERSYYPDKTVFLNGTQGLMWSGNEKVWPFRDAATPAPRGHQVAMEGDASGAAAMEALVARCNEAGVRTIFDTTATSLIIDESGKVCGVTVRQFGERRHLHANRAVIVATGGYGRNEKMLARYFPGLPDTAEPMGVPHTDGSGINMAAEAGGDVRGMDGLIATASIYPPPQLVKGIIVNSRGRRFVAEDAYHGRTASFIMEQPDQRAFLIVDSEIFAYPEIVGANHSLVDGYETTGEMELGLGLPPGSLAHTLETYNAQAALGRDPLFEKHADWLKPLTSAPWAAFDISFNRSTYYYITLGGLRIGPDARVQRRDGKFVEGLYAAGACTAHLSPDGKSYASGMSLGPGSFFGRIAGREAMSTPD</sequence>
<evidence type="ECO:0000256" key="2">
    <source>
        <dbReference type="ARBA" id="ARBA00022630"/>
    </source>
</evidence>
<dbReference type="OrthoDB" id="3178130at2"/>
<keyword evidence="3" id="KW-0274">FAD</keyword>
<evidence type="ECO:0000259" key="5">
    <source>
        <dbReference type="Pfam" id="PF00890"/>
    </source>
</evidence>
<dbReference type="InterPro" id="IPR027477">
    <property type="entry name" value="Succ_DH/fumarate_Rdtase_cat_sf"/>
</dbReference>
<dbReference type="SUPFAM" id="SSF56425">
    <property type="entry name" value="Succinate dehydrogenase/fumarate reductase flavoprotein, catalytic domain"/>
    <property type="match status" value="1"/>
</dbReference>
<protein>
    <submittedName>
        <fullName evidence="6">FAD-dependent oxidoreductase</fullName>
    </submittedName>
</protein>